<dbReference type="InterPro" id="IPR001254">
    <property type="entry name" value="Trypsin_dom"/>
</dbReference>
<dbReference type="PRINTS" id="PR00722">
    <property type="entry name" value="CHYMOTRYPSIN"/>
</dbReference>
<dbReference type="InterPro" id="IPR018114">
    <property type="entry name" value="TRYPSIN_HIS"/>
</dbReference>
<dbReference type="PANTHER" id="PTHR24253:SF144">
    <property type="entry name" value="CHYMOTRYPSIN-LIKE PROTEASE CTRL-1-RELATED"/>
    <property type="match status" value="1"/>
</dbReference>
<sequence>MWLLQMAVLQDTASSDAVCGNPVNTQRIVGGKPASRGAWPWQVSISLHNYHLCGGTLIAKQWVLSAAHCFLWSTNYTKQMTIQLGAHQLSNVSKDVVTSAIQQIILHPDFTGEEGSCGDIALVKLTSPVKYSGAILPIWLPKTSIQFTTNARCWVTGWGAVRQGVPLKPPQTLQQLEAPLIDRDKCNKLYNRAKINDVEYNPVKSDMICAGHLEGGKDTCQGDSGGPLVCNHTGIWIQAGIVSWGIGCGEPNLPGVYTSVPFYADWIQAKINGGLPPAPSVTFILLSLFLKIICSRMI</sequence>
<dbReference type="SUPFAM" id="SSF50494">
    <property type="entry name" value="Trypsin-like serine proteases"/>
    <property type="match status" value="1"/>
</dbReference>
<evidence type="ECO:0000256" key="8">
    <source>
        <dbReference type="RuleBase" id="RU363034"/>
    </source>
</evidence>
<evidence type="ECO:0000256" key="7">
    <source>
        <dbReference type="ARBA" id="ARBA00023180"/>
    </source>
</evidence>
<dbReference type="Gene3D" id="2.40.10.10">
    <property type="entry name" value="Trypsin-like serine proteases"/>
    <property type="match status" value="2"/>
</dbReference>
<dbReference type="SMART" id="SM00020">
    <property type="entry name" value="Tryp_SPc"/>
    <property type="match status" value="1"/>
</dbReference>
<comment type="similarity">
    <text evidence="1">Belongs to the peptidase S1 family. Snake venom subfamily.</text>
</comment>
<evidence type="ECO:0000256" key="4">
    <source>
        <dbReference type="ARBA" id="ARBA00022801"/>
    </source>
</evidence>
<evidence type="ECO:0000313" key="10">
    <source>
        <dbReference type="EMBL" id="KAH0626594.1"/>
    </source>
</evidence>
<keyword evidence="7" id="KW-0325">Glycoprotein</keyword>
<accession>A0ABQ7TA48</accession>
<evidence type="ECO:0000256" key="5">
    <source>
        <dbReference type="ARBA" id="ARBA00022825"/>
    </source>
</evidence>
<dbReference type="PANTHER" id="PTHR24253">
    <property type="entry name" value="TRANSMEMBRANE PROTEASE SERINE"/>
    <property type="match status" value="1"/>
</dbReference>
<feature type="domain" description="Peptidase S1" evidence="9">
    <location>
        <begin position="28"/>
        <end position="272"/>
    </location>
</feature>
<evidence type="ECO:0000259" key="9">
    <source>
        <dbReference type="PROSITE" id="PS50240"/>
    </source>
</evidence>
<dbReference type="PROSITE" id="PS00134">
    <property type="entry name" value="TRYPSIN_HIS"/>
    <property type="match status" value="1"/>
</dbReference>
<dbReference type="CDD" id="cd00190">
    <property type="entry name" value="Tryp_SPc"/>
    <property type="match status" value="1"/>
</dbReference>
<dbReference type="Pfam" id="PF00089">
    <property type="entry name" value="Trypsin"/>
    <property type="match status" value="1"/>
</dbReference>
<dbReference type="PROSITE" id="PS50240">
    <property type="entry name" value="TRYPSIN_DOM"/>
    <property type="match status" value="1"/>
</dbReference>
<reference evidence="10 11" key="1">
    <citation type="journal article" date="2022" name="Gigascience">
        <title>A chromosome-level genome assembly and annotation of the desert horned lizard, Phrynosoma platyrhinos, provides insight into chromosomal rearrangements among reptiles.</title>
        <authorList>
            <person name="Koochekian N."/>
            <person name="Ascanio A."/>
            <person name="Farleigh K."/>
            <person name="Card D.C."/>
            <person name="Schield D.R."/>
            <person name="Castoe T.A."/>
            <person name="Jezkova T."/>
        </authorList>
    </citation>
    <scope>NUCLEOTIDE SEQUENCE [LARGE SCALE GENOMIC DNA]</scope>
    <source>
        <strain evidence="10">NK-2021</strain>
    </source>
</reference>
<keyword evidence="4 8" id="KW-0378">Hydrolase</keyword>
<comment type="caution">
    <text evidence="10">The sequence shown here is derived from an EMBL/GenBank/DDBJ whole genome shotgun (WGS) entry which is preliminary data.</text>
</comment>
<evidence type="ECO:0000256" key="1">
    <source>
        <dbReference type="ARBA" id="ARBA00009228"/>
    </source>
</evidence>
<keyword evidence="2 8" id="KW-0645">Protease</keyword>
<dbReference type="PROSITE" id="PS00135">
    <property type="entry name" value="TRYPSIN_SER"/>
    <property type="match status" value="1"/>
</dbReference>
<dbReference type="InterPro" id="IPR033116">
    <property type="entry name" value="TRYPSIN_SER"/>
</dbReference>
<organism evidence="10 11">
    <name type="scientific">Phrynosoma platyrhinos</name>
    <name type="common">Desert horned lizard</name>
    <dbReference type="NCBI Taxonomy" id="52577"/>
    <lineage>
        <taxon>Eukaryota</taxon>
        <taxon>Metazoa</taxon>
        <taxon>Chordata</taxon>
        <taxon>Craniata</taxon>
        <taxon>Vertebrata</taxon>
        <taxon>Euteleostomi</taxon>
        <taxon>Lepidosauria</taxon>
        <taxon>Squamata</taxon>
        <taxon>Bifurcata</taxon>
        <taxon>Unidentata</taxon>
        <taxon>Episquamata</taxon>
        <taxon>Toxicofera</taxon>
        <taxon>Iguania</taxon>
        <taxon>Phrynosomatidae</taxon>
        <taxon>Phrynosomatinae</taxon>
        <taxon>Phrynosoma</taxon>
    </lineage>
</organism>
<keyword evidence="3" id="KW-0732">Signal</keyword>
<keyword evidence="6" id="KW-1015">Disulfide bond</keyword>
<evidence type="ECO:0000256" key="2">
    <source>
        <dbReference type="ARBA" id="ARBA00022670"/>
    </source>
</evidence>
<dbReference type="InterPro" id="IPR001314">
    <property type="entry name" value="Peptidase_S1A"/>
</dbReference>
<dbReference type="Proteomes" id="UP000826234">
    <property type="component" value="Unassembled WGS sequence"/>
</dbReference>
<evidence type="ECO:0000256" key="3">
    <source>
        <dbReference type="ARBA" id="ARBA00022729"/>
    </source>
</evidence>
<proteinExistence type="inferred from homology"/>
<dbReference type="InterPro" id="IPR043504">
    <property type="entry name" value="Peptidase_S1_PA_chymotrypsin"/>
</dbReference>
<evidence type="ECO:0000313" key="11">
    <source>
        <dbReference type="Proteomes" id="UP000826234"/>
    </source>
</evidence>
<keyword evidence="5 8" id="KW-0720">Serine protease</keyword>
<dbReference type="InterPro" id="IPR009003">
    <property type="entry name" value="Peptidase_S1_PA"/>
</dbReference>
<protein>
    <recommendedName>
        <fullName evidence="9">Peptidase S1 domain-containing protein</fullName>
    </recommendedName>
</protein>
<gene>
    <name evidence="10" type="ORF">JD844_001668</name>
</gene>
<name>A0ABQ7TA48_PHRPL</name>
<evidence type="ECO:0000256" key="6">
    <source>
        <dbReference type="ARBA" id="ARBA00023157"/>
    </source>
</evidence>
<dbReference type="EMBL" id="JAIPUX010000521">
    <property type="protein sequence ID" value="KAH0626594.1"/>
    <property type="molecule type" value="Genomic_DNA"/>
</dbReference>
<keyword evidence="11" id="KW-1185">Reference proteome</keyword>